<protein>
    <submittedName>
        <fullName evidence="2">WGR domain-containing protein</fullName>
    </submittedName>
</protein>
<reference evidence="2 4" key="1">
    <citation type="submission" date="2019-04" db="EMBL/GenBank/DDBJ databases">
        <title>Complete genome sequence of Agrobacterium larrymoorei CFBP5473.</title>
        <authorList>
            <person name="Haryono M."/>
            <person name="Chou L."/>
            <person name="Lin Y.-C."/>
            <person name="Lai E.-M."/>
            <person name="Kuo C.-H."/>
        </authorList>
    </citation>
    <scope>NUCLEOTIDE SEQUENCE [LARGE SCALE GENOMIC DNA]</scope>
    <source>
        <strain evidence="2 4">CFBP5473</strain>
        <plasmid evidence="2">pAlCFBP5473</plasmid>
        <plasmid evidence="4">palcfbp5473</plasmid>
    </source>
</reference>
<sequence>MTEKTENTIDLRRIDAAQNMKRFYILGIQPTLFGGVSLLRNWGRIGTSGQTKIDTYDDYDGAHAALERLAAIKRRRGYLDSSAN</sequence>
<geneLocation type="plasmid" evidence="3 5">
    <name>unnamed1</name>
</geneLocation>
<feature type="domain" description="WGR" evidence="1">
    <location>
        <begin position="1"/>
        <end position="84"/>
    </location>
</feature>
<dbReference type="InterPro" id="IPR049809">
    <property type="entry name" value="YehF/YfeS-like_WGR"/>
</dbReference>
<organism evidence="2 4">
    <name type="scientific">Agrobacterium larrymoorei</name>
    <dbReference type="NCBI Taxonomy" id="160699"/>
    <lineage>
        <taxon>Bacteria</taxon>
        <taxon>Pseudomonadati</taxon>
        <taxon>Pseudomonadota</taxon>
        <taxon>Alphaproteobacteria</taxon>
        <taxon>Hyphomicrobiales</taxon>
        <taxon>Rhizobiaceae</taxon>
        <taxon>Rhizobium/Agrobacterium group</taxon>
        <taxon>Agrobacterium</taxon>
    </lineage>
</organism>
<geneLocation type="plasmid" evidence="4">
    <name>palcfbp5473</name>
</geneLocation>
<keyword evidence="5" id="KW-1185">Reference proteome</keyword>
<dbReference type="OrthoDB" id="5801306at2"/>
<name>A0A4D7DUB9_9HYPH</name>
<dbReference type="STRING" id="1367849.GCA_000518585_02135"/>
<dbReference type="Proteomes" id="UP000298545">
    <property type="component" value="Plasmid pAlCFBP5473"/>
</dbReference>
<dbReference type="InterPro" id="IPR036930">
    <property type="entry name" value="WGR_dom_sf"/>
</dbReference>
<dbReference type="Pfam" id="PF05406">
    <property type="entry name" value="WGR"/>
    <property type="match status" value="1"/>
</dbReference>
<reference evidence="3 5" key="2">
    <citation type="submission" date="2021-03" db="EMBL/GenBank/DDBJ databases">
        <title>Rapid diversification of plasmids in a genus of pathogenic and nitrogen fixing bacteria.</title>
        <authorList>
            <person name="Weisberg A.J."/>
            <person name="Miller M."/>
            <person name="Ream W."/>
            <person name="Grunwald N.J."/>
            <person name="Chang J.H."/>
        </authorList>
    </citation>
    <scope>NUCLEOTIDE SEQUENCE [LARGE SCALE GENOMIC DNA]</scope>
    <source>
        <strain evidence="3 5">AF3.44</strain>
        <plasmid evidence="3 5">unnamed1</plasmid>
    </source>
</reference>
<evidence type="ECO:0000313" key="2">
    <source>
        <dbReference type="EMBL" id="QCJ00764.1"/>
    </source>
</evidence>
<dbReference type="KEGG" id="alf:CFBP5473_22530"/>
<dbReference type="Proteomes" id="UP000826513">
    <property type="component" value="Plasmid unnamed1"/>
</dbReference>
<dbReference type="PROSITE" id="PS51977">
    <property type="entry name" value="WGR"/>
    <property type="match status" value="1"/>
</dbReference>
<dbReference type="SMART" id="SM00773">
    <property type="entry name" value="WGR"/>
    <property type="match status" value="1"/>
</dbReference>
<evidence type="ECO:0000259" key="1">
    <source>
        <dbReference type="PROSITE" id="PS51977"/>
    </source>
</evidence>
<geneLocation type="plasmid" evidence="2">
    <name>pAlCFBP5473</name>
</geneLocation>
<dbReference type="InterPro" id="IPR008893">
    <property type="entry name" value="WGR_domain"/>
</dbReference>
<dbReference type="AlphaFoldDB" id="A0A4D7DUB9"/>
<keyword evidence="2" id="KW-0614">Plasmid</keyword>
<proteinExistence type="predicted"/>
<gene>
    <name evidence="2" type="ORF">CFBP5473_22530</name>
    <name evidence="3" type="ORF">J5285_24780</name>
</gene>
<dbReference type="CDD" id="cd07996">
    <property type="entry name" value="WGR_MMR_like"/>
    <property type="match status" value="1"/>
</dbReference>
<dbReference type="EMBL" id="CP039693">
    <property type="protein sequence ID" value="QCJ00764.1"/>
    <property type="molecule type" value="Genomic_DNA"/>
</dbReference>
<dbReference type="EMBL" id="CP072170">
    <property type="protein sequence ID" value="QYA10767.1"/>
    <property type="molecule type" value="Genomic_DNA"/>
</dbReference>
<accession>A0A4D7DUB9</accession>
<evidence type="ECO:0000313" key="5">
    <source>
        <dbReference type="Proteomes" id="UP000826513"/>
    </source>
</evidence>
<dbReference type="Gene3D" id="2.20.140.10">
    <property type="entry name" value="WGR domain"/>
    <property type="match status" value="1"/>
</dbReference>
<dbReference type="RefSeq" id="WP_027674919.1">
    <property type="nucleotide sequence ID" value="NZ_CP039693.1"/>
</dbReference>
<evidence type="ECO:0000313" key="4">
    <source>
        <dbReference type="Proteomes" id="UP000298545"/>
    </source>
</evidence>
<dbReference type="SUPFAM" id="SSF142921">
    <property type="entry name" value="WGR domain-like"/>
    <property type="match status" value="1"/>
</dbReference>
<evidence type="ECO:0000313" key="3">
    <source>
        <dbReference type="EMBL" id="QYA10767.1"/>
    </source>
</evidence>